<dbReference type="Gene3D" id="3.40.50.720">
    <property type="entry name" value="NAD(P)-binding Rossmann-like Domain"/>
    <property type="match status" value="1"/>
</dbReference>
<evidence type="ECO:0000256" key="3">
    <source>
        <dbReference type="RuleBase" id="RU000363"/>
    </source>
</evidence>
<organism evidence="4 5">
    <name type="scientific">Mycolicibacterium porcinum</name>
    <dbReference type="NCBI Taxonomy" id="39693"/>
    <lineage>
        <taxon>Bacteria</taxon>
        <taxon>Bacillati</taxon>
        <taxon>Actinomycetota</taxon>
        <taxon>Actinomycetes</taxon>
        <taxon>Mycobacteriales</taxon>
        <taxon>Mycobacteriaceae</taxon>
        <taxon>Mycolicibacterium</taxon>
    </lineage>
</organism>
<dbReference type="InterPro" id="IPR002347">
    <property type="entry name" value="SDR_fam"/>
</dbReference>
<dbReference type="PRINTS" id="PR00080">
    <property type="entry name" value="SDRFAMILY"/>
</dbReference>
<keyword evidence="2" id="KW-0560">Oxidoreductase</keyword>
<dbReference type="Proteomes" id="UP001558474">
    <property type="component" value="Unassembled WGS sequence"/>
</dbReference>
<sequence length="271" mass="28226">MFLTGAGGGLGAATAALLTQRGAQVALVDIDRSAAERTARTLPPGQVLTVDCDVTAIDSVHAAVRKAEDRFGPIDVAIANAGLMGRGGTFRTLTTDEVDRVLSVNVSGVLNTVSATIDSVIHNRGQIALVSSVFAYLNGAGAMPYAMSKAAVEQAGRALAVELASHGATAMTAYFSLIETGMIQHGIDEDPHVQALMSAMPKFILKRIQPATAAAVIVNGLEQRRRTVSAPARWRPVSALRGVLGPVVDARLARDVGVQRALSELDTRHGG</sequence>
<keyword evidence="5" id="KW-1185">Reference proteome</keyword>
<protein>
    <submittedName>
        <fullName evidence="4">SDR family NAD(P)-dependent oxidoreductase</fullName>
    </submittedName>
</protein>
<evidence type="ECO:0000313" key="4">
    <source>
        <dbReference type="EMBL" id="MEX3736876.1"/>
    </source>
</evidence>
<accession>A0ABV3V6J4</accession>
<dbReference type="PRINTS" id="PR00081">
    <property type="entry name" value="GDHRDH"/>
</dbReference>
<evidence type="ECO:0000313" key="5">
    <source>
        <dbReference type="Proteomes" id="UP001558474"/>
    </source>
</evidence>
<comment type="similarity">
    <text evidence="1 3">Belongs to the short-chain dehydrogenases/reductases (SDR) family.</text>
</comment>
<comment type="caution">
    <text evidence="4">The sequence shown here is derived from an EMBL/GenBank/DDBJ whole genome shotgun (WGS) entry which is preliminary data.</text>
</comment>
<dbReference type="InterPro" id="IPR036291">
    <property type="entry name" value="NAD(P)-bd_dom_sf"/>
</dbReference>
<name>A0ABV3V6J4_9MYCO</name>
<evidence type="ECO:0000256" key="1">
    <source>
        <dbReference type="ARBA" id="ARBA00006484"/>
    </source>
</evidence>
<gene>
    <name evidence="4" type="ORF">ABFW12_01365</name>
</gene>
<dbReference type="PANTHER" id="PTHR44196">
    <property type="entry name" value="DEHYDROGENASE/REDUCTASE SDR FAMILY MEMBER 7B"/>
    <property type="match status" value="1"/>
</dbReference>
<dbReference type="RefSeq" id="WP_234814494.1">
    <property type="nucleotide sequence ID" value="NZ_JACKVC010000016.1"/>
</dbReference>
<reference evidence="4 5" key="1">
    <citation type="submission" date="2024-04" db="EMBL/GenBank/DDBJ databases">
        <title>Genomic Markers of Mycobacteria.</title>
        <authorList>
            <person name="Soliman M.S."/>
            <person name="Elkholy A."/>
            <person name="Soliman N.S."/>
            <person name="Abbas A."/>
            <person name="Khayrat S."/>
            <person name="Shawky S."/>
        </authorList>
    </citation>
    <scope>NUCLEOTIDE SEQUENCE [LARGE SCALE GENOMIC DNA]</scope>
    <source>
        <strain evidence="4 5">Egy-CU-AM5</strain>
    </source>
</reference>
<dbReference type="CDD" id="cd05233">
    <property type="entry name" value="SDR_c"/>
    <property type="match status" value="1"/>
</dbReference>
<dbReference type="SUPFAM" id="SSF51735">
    <property type="entry name" value="NAD(P)-binding Rossmann-fold domains"/>
    <property type="match status" value="1"/>
</dbReference>
<dbReference type="EMBL" id="JBDLOU010000002">
    <property type="protein sequence ID" value="MEX3736876.1"/>
    <property type="molecule type" value="Genomic_DNA"/>
</dbReference>
<evidence type="ECO:0000256" key="2">
    <source>
        <dbReference type="ARBA" id="ARBA00023002"/>
    </source>
</evidence>
<proteinExistence type="inferred from homology"/>
<dbReference type="PANTHER" id="PTHR44196:SF1">
    <property type="entry name" value="DEHYDROGENASE_REDUCTASE SDR FAMILY MEMBER 7B"/>
    <property type="match status" value="1"/>
</dbReference>
<dbReference type="Pfam" id="PF00106">
    <property type="entry name" value="adh_short"/>
    <property type="match status" value="1"/>
</dbReference>